<dbReference type="Gene3D" id="3.40.630.30">
    <property type="match status" value="1"/>
</dbReference>
<sequence>MVQNKKLNIRLASPADASLVGELSNRSLAEIAAVGGSSADKEAYYEACLDSDKHRNELANPRQFFILAEVKQGPVGYAKLRANHPTVKINCQRPIELVRLYVRRELNGMGVGAALLQSLLKEAENRGFDTIWLTVWENNYGARAFYRQFGFVEAGTQIQSSGDDKQYDLLLYRSIPWHAPQQ</sequence>
<dbReference type="EMBL" id="JACATZ010000003">
    <property type="protein sequence ID" value="NWJ48594.1"/>
    <property type="molecule type" value="Genomic_DNA"/>
</dbReference>
<evidence type="ECO:0000313" key="5">
    <source>
        <dbReference type="EMBL" id="WJW68524.1"/>
    </source>
</evidence>
<keyword evidence="2" id="KW-0012">Acyltransferase</keyword>
<organism evidence="4 6">
    <name type="scientific">Candidatus Chlorohelix allophototropha</name>
    <dbReference type="NCBI Taxonomy" id="3003348"/>
    <lineage>
        <taxon>Bacteria</taxon>
        <taxon>Bacillati</taxon>
        <taxon>Chloroflexota</taxon>
        <taxon>Chloroflexia</taxon>
        <taxon>Candidatus Chloroheliales</taxon>
        <taxon>Candidatus Chloroheliaceae</taxon>
        <taxon>Candidatus Chlorohelix</taxon>
    </lineage>
</organism>
<gene>
    <name evidence="4" type="ORF">HXX08_22270</name>
    <name evidence="5" type="ORF">OZ401_004138</name>
</gene>
<dbReference type="AlphaFoldDB" id="A0A8T7M959"/>
<dbReference type="EMBL" id="CP128400">
    <property type="protein sequence ID" value="WJW68524.1"/>
    <property type="molecule type" value="Genomic_DNA"/>
</dbReference>
<dbReference type="CDD" id="cd04301">
    <property type="entry name" value="NAT_SF"/>
    <property type="match status" value="1"/>
</dbReference>
<reference evidence="5" key="2">
    <citation type="journal article" date="2024" name="Nature">
        <title>Anoxygenic phototroph of the Chloroflexota uses a type I reaction centre.</title>
        <authorList>
            <person name="Tsuji J.M."/>
            <person name="Shaw N.A."/>
            <person name="Nagashima S."/>
            <person name="Venkiteswaran J.J."/>
            <person name="Schiff S.L."/>
            <person name="Watanabe T."/>
            <person name="Fukui M."/>
            <person name="Hanada S."/>
            <person name="Tank M."/>
            <person name="Neufeld J.D."/>
        </authorList>
    </citation>
    <scope>NUCLEOTIDE SEQUENCE</scope>
    <source>
        <strain evidence="5">L227-S17</strain>
    </source>
</reference>
<evidence type="ECO:0000256" key="1">
    <source>
        <dbReference type="ARBA" id="ARBA00022679"/>
    </source>
</evidence>
<accession>A0A8T7M959</accession>
<dbReference type="InterPro" id="IPR050832">
    <property type="entry name" value="Bact_Acetyltransf"/>
</dbReference>
<feature type="domain" description="N-acetyltransferase" evidence="3">
    <location>
        <begin position="7"/>
        <end position="176"/>
    </location>
</feature>
<evidence type="ECO:0000313" key="6">
    <source>
        <dbReference type="Proteomes" id="UP000521676"/>
    </source>
</evidence>
<dbReference type="PROSITE" id="PS51186">
    <property type="entry name" value="GNAT"/>
    <property type="match status" value="1"/>
</dbReference>
<dbReference type="Pfam" id="PF00583">
    <property type="entry name" value="Acetyltransf_1"/>
    <property type="match status" value="1"/>
</dbReference>
<proteinExistence type="predicted"/>
<keyword evidence="7" id="KW-1185">Reference proteome</keyword>
<name>A0A8T7M959_9CHLR</name>
<dbReference type="RefSeq" id="WP_341470430.1">
    <property type="nucleotide sequence ID" value="NZ_CP128400.1"/>
</dbReference>
<reference evidence="4 6" key="1">
    <citation type="submission" date="2020-06" db="EMBL/GenBank/DDBJ databases">
        <title>Anoxygenic phototrophic Chloroflexota member uses a Type I reaction center.</title>
        <authorList>
            <person name="Tsuji J.M."/>
            <person name="Shaw N.A."/>
            <person name="Nagashima S."/>
            <person name="Venkiteswaran J."/>
            <person name="Schiff S.L."/>
            <person name="Hanada S."/>
            <person name="Tank M."/>
            <person name="Neufeld J.D."/>
        </authorList>
    </citation>
    <scope>NUCLEOTIDE SEQUENCE [LARGE SCALE GENOMIC DNA]</scope>
    <source>
        <strain evidence="4">L227-S17</strain>
    </source>
</reference>
<dbReference type="GO" id="GO:0016747">
    <property type="term" value="F:acyltransferase activity, transferring groups other than amino-acyl groups"/>
    <property type="evidence" value="ECO:0007669"/>
    <property type="project" value="InterPro"/>
</dbReference>
<evidence type="ECO:0000256" key="2">
    <source>
        <dbReference type="ARBA" id="ARBA00023315"/>
    </source>
</evidence>
<dbReference type="InterPro" id="IPR016181">
    <property type="entry name" value="Acyl_CoA_acyltransferase"/>
</dbReference>
<dbReference type="PANTHER" id="PTHR43877">
    <property type="entry name" value="AMINOALKYLPHOSPHONATE N-ACETYLTRANSFERASE-RELATED-RELATED"/>
    <property type="match status" value="1"/>
</dbReference>
<dbReference type="Proteomes" id="UP000521676">
    <property type="component" value="Unassembled WGS sequence"/>
</dbReference>
<evidence type="ECO:0000313" key="4">
    <source>
        <dbReference type="EMBL" id="NWJ48594.1"/>
    </source>
</evidence>
<dbReference type="InterPro" id="IPR000182">
    <property type="entry name" value="GNAT_dom"/>
</dbReference>
<dbReference type="Proteomes" id="UP001431572">
    <property type="component" value="Chromosome 2"/>
</dbReference>
<dbReference type="SUPFAM" id="SSF55729">
    <property type="entry name" value="Acyl-CoA N-acyltransferases (Nat)"/>
    <property type="match status" value="1"/>
</dbReference>
<protein>
    <submittedName>
        <fullName evidence="4">GNAT family N-acetyltransferase</fullName>
    </submittedName>
</protein>
<evidence type="ECO:0000259" key="3">
    <source>
        <dbReference type="PROSITE" id="PS51186"/>
    </source>
</evidence>
<evidence type="ECO:0000313" key="7">
    <source>
        <dbReference type="Proteomes" id="UP001431572"/>
    </source>
</evidence>
<keyword evidence="1" id="KW-0808">Transferase</keyword>